<evidence type="ECO:0000313" key="1">
    <source>
        <dbReference type="EMBL" id="PPK92991.1"/>
    </source>
</evidence>
<dbReference type="PANTHER" id="PTHR17985">
    <property type="entry name" value="SER/THR-RICH PROTEIN T10 IN DGCR REGION"/>
    <property type="match status" value="1"/>
</dbReference>
<gene>
    <name evidence="1" type="ORF">LY01_02696</name>
</gene>
<proteinExistence type="predicted"/>
<dbReference type="EMBL" id="PTJE01000008">
    <property type="protein sequence ID" value="PPK92991.1"/>
    <property type="molecule type" value="Genomic_DNA"/>
</dbReference>
<keyword evidence="2" id="KW-1185">Reference proteome</keyword>
<dbReference type="Pfam" id="PF05742">
    <property type="entry name" value="TANGO2"/>
    <property type="match status" value="1"/>
</dbReference>
<reference evidence="1 2" key="1">
    <citation type="submission" date="2018-02" db="EMBL/GenBank/DDBJ databases">
        <title>Genomic Encyclopedia of Archaeal and Bacterial Type Strains, Phase II (KMG-II): from individual species to whole genera.</title>
        <authorList>
            <person name="Goeker M."/>
        </authorList>
    </citation>
    <scope>NUCLEOTIDE SEQUENCE [LARGE SCALE GENOMIC DNA]</scope>
    <source>
        <strain evidence="1 2">DSM 16809</strain>
    </source>
</reference>
<dbReference type="PANTHER" id="PTHR17985:SF8">
    <property type="entry name" value="TRANSPORT AND GOLGI ORGANIZATION PROTEIN 2 HOMOLOG"/>
    <property type="match status" value="1"/>
</dbReference>
<organism evidence="1 2">
    <name type="scientific">Nonlabens xylanidelens</name>
    <dbReference type="NCBI Taxonomy" id="191564"/>
    <lineage>
        <taxon>Bacteria</taxon>
        <taxon>Pseudomonadati</taxon>
        <taxon>Bacteroidota</taxon>
        <taxon>Flavobacteriia</taxon>
        <taxon>Flavobacteriales</taxon>
        <taxon>Flavobacteriaceae</taxon>
        <taxon>Nonlabens</taxon>
    </lineage>
</organism>
<dbReference type="AlphaFoldDB" id="A0A2S6IFK3"/>
<comment type="caution">
    <text evidence="1">The sequence shown here is derived from an EMBL/GenBank/DDBJ whole genome shotgun (WGS) entry which is preliminary data.</text>
</comment>
<dbReference type="InterPro" id="IPR008551">
    <property type="entry name" value="TANGO2"/>
</dbReference>
<evidence type="ECO:0000313" key="2">
    <source>
        <dbReference type="Proteomes" id="UP000239002"/>
    </source>
</evidence>
<dbReference type="Proteomes" id="UP000239002">
    <property type="component" value="Unassembled WGS sequence"/>
</dbReference>
<sequence>MCTVSFIPLKDKCIITSNRDEHISRPLSFQPKEEVSSGVTLIYPKDPKAGGTWYAINEYGTVGVLLNGAFKKHESKGNYARSRGLILIDLISKPHSLDYLRLINLENIEPFTLVLYENKKLIEMRWDGDSRHIKDMDVNSSHIWSSSTLYNNEVREKREKLFNDFITQQRLSQKSILNFHSHTSNDLENGFVIERKTGLKTFSVTQAIVESNISFMDHHDLINNKTSSMQLTTHPPLMTL</sequence>
<protein>
    <submittedName>
        <fullName evidence="1">Transport and Golgi organization protein 2</fullName>
    </submittedName>
</protein>
<accession>A0A2S6IFK3</accession>
<dbReference type="RefSeq" id="WP_104516429.1">
    <property type="nucleotide sequence ID" value="NZ_MQVW01000020.1"/>
</dbReference>
<dbReference type="OrthoDB" id="4380123at2"/>
<name>A0A2S6IFK3_9FLAO</name>